<evidence type="ECO:0000313" key="2">
    <source>
        <dbReference type="Proteomes" id="UP000724874"/>
    </source>
</evidence>
<sequence length="94" mass="11275">MNIQGRDWYPSRCEEEGFCGRVTGHWEVDINESSCKPWWVNYKDKGCVEYGIRLIEDLHDTENWESICMTTPMSIRRGLWPWGIWLLEDDSCKW</sequence>
<accession>A0A9P5TGU3</accession>
<dbReference type="AlphaFoldDB" id="A0A9P5TGU3"/>
<organism evidence="1 2">
    <name type="scientific">Gymnopilus junonius</name>
    <name type="common">Spectacular rustgill mushroom</name>
    <name type="synonym">Gymnopilus spectabilis subsp. junonius</name>
    <dbReference type="NCBI Taxonomy" id="109634"/>
    <lineage>
        <taxon>Eukaryota</taxon>
        <taxon>Fungi</taxon>
        <taxon>Dikarya</taxon>
        <taxon>Basidiomycota</taxon>
        <taxon>Agaricomycotina</taxon>
        <taxon>Agaricomycetes</taxon>
        <taxon>Agaricomycetidae</taxon>
        <taxon>Agaricales</taxon>
        <taxon>Agaricineae</taxon>
        <taxon>Hymenogastraceae</taxon>
        <taxon>Gymnopilus</taxon>
    </lineage>
</organism>
<comment type="caution">
    <text evidence="1">The sequence shown here is derived from an EMBL/GenBank/DDBJ whole genome shotgun (WGS) entry which is preliminary data.</text>
</comment>
<proteinExistence type="predicted"/>
<gene>
    <name evidence="1" type="ORF">CPB84DRAFT_1798484</name>
</gene>
<reference evidence="1" key="1">
    <citation type="submission" date="2020-11" db="EMBL/GenBank/DDBJ databases">
        <authorList>
            <consortium name="DOE Joint Genome Institute"/>
            <person name="Ahrendt S."/>
            <person name="Riley R."/>
            <person name="Andreopoulos W."/>
            <person name="LaButti K."/>
            <person name="Pangilinan J."/>
            <person name="Ruiz-duenas F.J."/>
            <person name="Barrasa J.M."/>
            <person name="Sanchez-Garcia M."/>
            <person name="Camarero S."/>
            <person name="Miyauchi S."/>
            <person name="Serrano A."/>
            <person name="Linde D."/>
            <person name="Babiker R."/>
            <person name="Drula E."/>
            <person name="Ayuso-Fernandez I."/>
            <person name="Pacheco R."/>
            <person name="Padilla G."/>
            <person name="Ferreira P."/>
            <person name="Barriuso J."/>
            <person name="Kellner H."/>
            <person name="Castanera R."/>
            <person name="Alfaro M."/>
            <person name="Ramirez L."/>
            <person name="Pisabarro A.G."/>
            <person name="Kuo A."/>
            <person name="Tritt A."/>
            <person name="Lipzen A."/>
            <person name="He G."/>
            <person name="Yan M."/>
            <person name="Ng V."/>
            <person name="Cullen D."/>
            <person name="Martin F."/>
            <person name="Rosso M.-N."/>
            <person name="Henrissat B."/>
            <person name="Hibbett D."/>
            <person name="Martinez A.T."/>
            <person name="Grigoriev I.V."/>
        </authorList>
    </citation>
    <scope>NUCLEOTIDE SEQUENCE</scope>
    <source>
        <strain evidence="1">AH 44721</strain>
    </source>
</reference>
<name>A0A9P5TGU3_GYMJU</name>
<keyword evidence="2" id="KW-1185">Reference proteome</keyword>
<protein>
    <submittedName>
        <fullName evidence="1">Uncharacterized protein</fullName>
    </submittedName>
</protein>
<dbReference type="EMBL" id="JADNYJ010000241">
    <property type="protein sequence ID" value="KAF8873327.1"/>
    <property type="molecule type" value="Genomic_DNA"/>
</dbReference>
<dbReference type="Proteomes" id="UP000724874">
    <property type="component" value="Unassembled WGS sequence"/>
</dbReference>
<evidence type="ECO:0000313" key="1">
    <source>
        <dbReference type="EMBL" id="KAF8873327.1"/>
    </source>
</evidence>
<dbReference type="OrthoDB" id="3153758at2759"/>